<dbReference type="InterPro" id="IPR010372">
    <property type="entry name" value="DNA_pol3_delta_N"/>
</dbReference>
<dbReference type="SUPFAM" id="SSF52540">
    <property type="entry name" value="P-loop containing nucleoside triphosphate hydrolases"/>
    <property type="match status" value="1"/>
</dbReference>
<evidence type="ECO:0000256" key="1">
    <source>
        <dbReference type="ARBA" id="ARBA00012417"/>
    </source>
</evidence>
<keyword evidence="11" id="KW-1185">Reference proteome</keyword>
<proteinExistence type="inferred from homology"/>
<sequence length="371" mass="39971">MPPKSAAPTAKEASPLRVIQAAIQSGQFAPVYYLHGDDDYLKDGAVRDLLTAAIDPSTRDFNLEQRRAADLDAEMVASLLTTPPMLAERRAVVLRDVTTLKKAARGQLDRYLKNPASDTLLLLLSPTGTKPDAALMNASVSLDFAPLTPERIRRWIAHHATTTLQVDIDDDAAQLLQQAVGNDLHLLAAELDKCASYVLGAHDAEASQSARAMVDVDAVSAVVGVRRGETVTDLLDAVARHDAKTAVSLVGHVLAQPKMSAVQVVMMLTTQAFALSFGRARRDAGIPTNRLPSEFFTFLKETGGYPGRPWSEASSAWTKVTDGWSADACQRALALLLETDMALKDSRVSSEEQVLMSLVLALCATRTRKAA</sequence>
<evidence type="ECO:0000256" key="8">
    <source>
        <dbReference type="ARBA" id="ARBA00049244"/>
    </source>
</evidence>
<evidence type="ECO:0000256" key="3">
    <source>
        <dbReference type="ARBA" id="ARBA00022679"/>
    </source>
</evidence>
<protein>
    <recommendedName>
        <fullName evidence="2">DNA polymerase III subunit delta</fullName>
        <ecNumber evidence="1">2.7.7.7</ecNumber>
    </recommendedName>
</protein>
<feature type="domain" description="DNA polymerase III delta N-terminal" evidence="9">
    <location>
        <begin position="32"/>
        <end position="128"/>
    </location>
</feature>
<accession>A0A143BMS0</accession>
<dbReference type="Gene3D" id="1.10.8.60">
    <property type="match status" value="1"/>
</dbReference>
<dbReference type="NCBIfam" id="TIGR01128">
    <property type="entry name" value="holA"/>
    <property type="match status" value="1"/>
</dbReference>
<organism evidence="10 11">
    <name type="scientific">Gemmatimonas phototrophica</name>
    <dbReference type="NCBI Taxonomy" id="1379270"/>
    <lineage>
        <taxon>Bacteria</taxon>
        <taxon>Pseudomonadati</taxon>
        <taxon>Gemmatimonadota</taxon>
        <taxon>Gemmatimonadia</taxon>
        <taxon>Gemmatimonadales</taxon>
        <taxon>Gemmatimonadaceae</taxon>
        <taxon>Gemmatimonas</taxon>
    </lineage>
</organism>
<dbReference type="Gene3D" id="1.20.272.10">
    <property type="match status" value="1"/>
</dbReference>
<keyword evidence="4" id="KW-0548">Nucleotidyltransferase</keyword>
<dbReference type="GO" id="GO:0003887">
    <property type="term" value="F:DNA-directed DNA polymerase activity"/>
    <property type="evidence" value="ECO:0007669"/>
    <property type="project" value="UniProtKB-KW"/>
</dbReference>
<dbReference type="OrthoDB" id="9769782at2"/>
<dbReference type="PANTHER" id="PTHR34388:SF1">
    <property type="entry name" value="DNA POLYMERASE III SUBUNIT DELTA"/>
    <property type="match status" value="1"/>
</dbReference>
<dbReference type="eggNOG" id="COG1466">
    <property type="taxonomic scope" value="Bacteria"/>
</dbReference>
<comment type="similarity">
    <text evidence="7">Belongs to the DNA polymerase HolA subunit family.</text>
</comment>
<dbReference type="Gene3D" id="3.40.50.300">
    <property type="entry name" value="P-loop containing nucleotide triphosphate hydrolases"/>
    <property type="match status" value="1"/>
</dbReference>
<dbReference type="GO" id="GO:0009360">
    <property type="term" value="C:DNA polymerase III complex"/>
    <property type="evidence" value="ECO:0007669"/>
    <property type="project" value="InterPro"/>
</dbReference>
<evidence type="ECO:0000313" key="10">
    <source>
        <dbReference type="EMBL" id="AMW06409.1"/>
    </source>
</evidence>
<keyword evidence="5" id="KW-0235">DNA replication</keyword>
<keyword evidence="3" id="KW-0808">Transferase</keyword>
<name>A0A143BMS0_9BACT</name>
<evidence type="ECO:0000313" key="11">
    <source>
        <dbReference type="Proteomes" id="UP000076404"/>
    </source>
</evidence>
<dbReference type="InterPro" id="IPR027417">
    <property type="entry name" value="P-loop_NTPase"/>
</dbReference>
<evidence type="ECO:0000256" key="4">
    <source>
        <dbReference type="ARBA" id="ARBA00022695"/>
    </source>
</evidence>
<dbReference type="InterPro" id="IPR008921">
    <property type="entry name" value="DNA_pol3_clamp-load_cplx_C"/>
</dbReference>
<dbReference type="InterPro" id="IPR005790">
    <property type="entry name" value="DNA_polIII_delta"/>
</dbReference>
<dbReference type="KEGG" id="gph:GEMMAAP_19705"/>
<gene>
    <name evidence="10" type="ORF">GEMMAAP_19705</name>
</gene>
<evidence type="ECO:0000256" key="2">
    <source>
        <dbReference type="ARBA" id="ARBA00017703"/>
    </source>
</evidence>
<dbReference type="SUPFAM" id="SSF48019">
    <property type="entry name" value="post-AAA+ oligomerization domain-like"/>
    <property type="match status" value="1"/>
</dbReference>
<comment type="catalytic activity">
    <reaction evidence="8">
        <text>DNA(n) + a 2'-deoxyribonucleoside 5'-triphosphate = DNA(n+1) + diphosphate</text>
        <dbReference type="Rhea" id="RHEA:22508"/>
        <dbReference type="Rhea" id="RHEA-COMP:17339"/>
        <dbReference type="Rhea" id="RHEA-COMP:17340"/>
        <dbReference type="ChEBI" id="CHEBI:33019"/>
        <dbReference type="ChEBI" id="CHEBI:61560"/>
        <dbReference type="ChEBI" id="CHEBI:173112"/>
        <dbReference type="EC" id="2.7.7.7"/>
    </reaction>
</comment>
<evidence type="ECO:0000259" key="9">
    <source>
        <dbReference type="Pfam" id="PF06144"/>
    </source>
</evidence>
<dbReference type="Proteomes" id="UP000076404">
    <property type="component" value="Chromosome"/>
</dbReference>
<evidence type="ECO:0000256" key="6">
    <source>
        <dbReference type="ARBA" id="ARBA00022932"/>
    </source>
</evidence>
<evidence type="ECO:0000256" key="7">
    <source>
        <dbReference type="ARBA" id="ARBA00034754"/>
    </source>
</evidence>
<dbReference type="RefSeq" id="WP_026848912.1">
    <property type="nucleotide sequence ID" value="NZ_CP011454.1"/>
</dbReference>
<keyword evidence="6" id="KW-0239">DNA-directed DNA polymerase</keyword>
<dbReference type="STRING" id="1379270.GEMMAAP_19705"/>
<dbReference type="GO" id="GO:0006261">
    <property type="term" value="P:DNA-templated DNA replication"/>
    <property type="evidence" value="ECO:0007669"/>
    <property type="project" value="TreeGrafter"/>
</dbReference>
<dbReference type="AlphaFoldDB" id="A0A143BMS0"/>
<reference evidence="10 11" key="1">
    <citation type="journal article" date="2014" name="Proc. Natl. Acad. Sci. U.S.A.">
        <title>Functional type 2 photosynthetic reaction centers found in the rare bacterial phylum Gemmatimonadetes.</title>
        <authorList>
            <person name="Zeng Y."/>
            <person name="Feng F."/>
            <person name="Medova H."/>
            <person name="Dean J."/>
            <person name="Koblizek M."/>
        </authorList>
    </citation>
    <scope>NUCLEOTIDE SEQUENCE [LARGE SCALE GENOMIC DNA]</scope>
    <source>
        <strain evidence="10 11">AP64</strain>
    </source>
</reference>
<reference evidence="10 11" key="2">
    <citation type="journal article" date="2016" name="Environ. Microbiol. Rep.">
        <title>Metagenomic evidence for the presence of phototrophic Gemmatimonadetes bacteria in diverse environments.</title>
        <authorList>
            <person name="Zeng Y."/>
            <person name="Baumbach J."/>
            <person name="Barbosa E.G."/>
            <person name="Azevedo V."/>
            <person name="Zhang C."/>
            <person name="Koblizek M."/>
        </authorList>
    </citation>
    <scope>NUCLEOTIDE SEQUENCE [LARGE SCALE GENOMIC DNA]</scope>
    <source>
        <strain evidence="10 11">AP64</strain>
    </source>
</reference>
<dbReference type="GO" id="GO:0003677">
    <property type="term" value="F:DNA binding"/>
    <property type="evidence" value="ECO:0007669"/>
    <property type="project" value="InterPro"/>
</dbReference>
<dbReference type="Pfam" id="PF06144">
    <property type="entry name" value="DNA_pol3_delta"/>
    <property type="match status" value="1"/>
</dbReference>
<evidence type="ECO:0000256" key="5">
    <source>
        <dbReference type="ARBA" id="ARBA00022705"/>
    </source>
</evidence>
<dbReference type="EMBL" id="CP011454">
    <property type="protein sequence ID" value="AMW06409.1"/>
    <property type="molecule type" value="Genomic_DNA"/>
</dbReference>
<dbReference type="EC" id="2.7.7.7" evidence="1"/>
<dbReference type="PANTHER" id="PTHR34388">
    <property type="entry name" value="DNA POLYMERASE III SUBUNIT DELTA"/>
    <property type="match status" value="1"/>
</dbReference>